<dbReference type="InterPro" id="IPR011701">
    <property type="entry name" value="MFS"/>
</dbReference>
<feature type="domain" description="Major facilitator superfamily (MFS) profile" evidence="7">
    <location>
        <begin position="55"/>
        <end position="480"/>
    </location>
</feature>
<dbReference type="SUPFAM" id="SSF103473">
    <property type="entry name" value="MFS general substrate transporter"/>
    <property type="match status" value="1"/>
</dbReference>
<evidence type="ECO:0000256" key="4">
    <source>
        <dbReference type="ARBA" id="ARBA00022989"/>
    </source>
</evidence>
<dbReference type="PROSITE" id="PS50850">
    <property type="entry name" value="MFS"/>
    <property type="match status" value="1"/>
</dbReference>
<feature type="transmembrane region" description="Helical" evidence="6">
    <location>
        <begin position="197"/>
        <end position="216"/>
    </location>
</feature>
<evidence type="ECO:0000256" key="5">
    <source>
        <dbReference type="ARBA" id="ARBA00023136"/>
    </source>
</evidence>
<dbReference type="Pfam" id="PF07690">
    <property type="entry name" value="MFS_1"/>
    <property type="match status" value="1"/>
</dbReference>
<feature type="transmembrane region" description="Helical" evidence="6">
    <location>
        <begin position="165"/>
        <end position="185"/>
    </location>
</feature>
<evidence type="ECO:0000256" key="3">
    <source>
        <dbReference type="ARBA" id="ARBA00022692"/>
    </source>
</evidence>
<comment type="subcellular location">
    <subcellularLocation>
        <location evidence="1">Membrane</location>
        <topology evidence="1">Multi-pass membrane protein</topology>
    </subcellularLocation>
</comment>
<keyword evidence="3 6" id="KW-0812">Transmembrane</keyword>
<feature type="transmembrane region" description="Helical" evidence="6">
    <location>
        <begin position="332"/>
        <end position="352"/>
    </location>
</feature>
<dbReference type="Proteomes" id="UP000214365">
    <property type="component" value="Unassembled WGS sequence"/>
</dbReference>
<dbReference type="EMBL" id="LFMY01000004">
    <property type="protein sequence ID" value="OKL60965.1"/>
    <property type="molecule type" value="Genomic_DNA"/>
</dbReference>
<feature type="transmembrane region" description="Helical" evidence="6">
    <location>
        <begin position="388"/>
        <end position="411"/>
    </location>
</feature>
<keyword evidence="9" id="KW-1185">Reference proteome</keyword>
<evidence type="ECO:0000256" key="2">
    <source>
        <dbReference type="ARBA" id="ARBA00022448"/>
    </source>
</evidence>
<dbReference type="AlphaFoldDB" id="A0A225B2B4"/>
<dbReference type="InterPro" id="IPR036259">
    <property type="entry name" value="MFS_trans_sf"/>
</dbReference>
<dbReference type="RefSeq" id="XP_020121086.1">
    <property type="nucleotide sequence ID" value="XM_020266022.1"/>
</dbReference>
<evidence type="ECO:0000313" key="8">
    <source>
        <dbReference type="EMBL" id="OKL60965.1"/>
    </source>
</evidence>
<feature type="transmembrane region" description="Helical" evidence="6">
    <location>
        <begin position="140"/>
        <end position="159"/>
    </location>
</feature>
<dbReference type="STRING" id="1441469.A0A225B2B4"/>
<feature type="transmembrane region" description="Helical" evidence="6">
    <location>
        <begin position="423"/>
        <end position="442"/>
    </location>
</feature>
<proteinExistence type="predicted"/>
<dbReference type="PANTHER" id="PTHR43791:SF74">
    <property type="entry name" value="TRANSPORTER, PUTATIVE (AFU_ORTHOLOGUE AFUA_1G17530)-RELATED"/>
    <property type="match status" value="1"/>
</dbReference>
<organism evidence="8 9">
    <name type="scientific">Talaromyces atroroseus</name>
    <dbReference type="NCBI Taxonomy" id="1441469"/>
    <lineage>
        <taxon>Eukaryota</taxon>
        <taxon>Fungi</taxon>
        <taxon>Dikarya</taxon>
        <taxon>Ascomycota</taxon>
        <taxon>Pezizomycotina</taxon>
        <taxon>Eurotiomycetes</taxon>
        <taxon>Eurotiomycetidae</taxon>
        <taxon>Eurotiales</taxon>
        <taxon>Trichocomaceae</taxon>
        <taxon>Talaromyces</taxon>
        <taxon>Talaromyces sect. Trachyspermi</taxon>
    </lineage>
</organism>
<dbReference type="Gene3D" id="1.20.1250.20">
    <property type="entry name" value="MFS general substrate transporter like domains"/>
    <property type="match status" value="2"/>
</dbReference>
<keyword evidence="4 6" id="KW-1133">Transmembrane helix</keyword>
<keyword evidence="2" id="KW-0813">Transport</keyword>
<feature type="transmembrane region" description="Helical" evidence="6">
    <location>
        <begin position="228"/>
        <end position="248"/>
    </location>
</feature>
<dbReference type="GO" id="GO:0016020">
    <property type="term" value="C:membrane"/>
    <property type="evidence" value="ECO:0007669"/>
    <property type="project" value="UniProtKB-SubCell"/>
</dbReference>
<dbReference type="GO" id="GO:0022857">
    <property type="term" value="F:transmembrane transporter activity"/>
    <property type="evidence" value="ECO:0007669"/>
    <property type="project" value="InterPro"/>
</dbReference>
<dbReference type="OrthoDB" id="6730379at2759"/>
<dbReference type="InterPro" id="IPR020846">
    <property type="entry name" value="MFS_dom"/>
</dbReference>
<name>A0A225B2B4_TALAT</name>
<accession>A0A225B2B4</accession>
<reference evidence="8 9" key="1">
    <citation type="submission" date="2015-06" db="EMBL/GenBank/DDBJ databases">
        <title>Talaromyces atroroseus IBT 11181 draft genome.</title>
        <authorList>
            <person name="Rasmussen K.B."/>
            <person name="Rasmussen S."/>
            <person name="Petersen B."/>
            <person name="Sicheritz-Ponten T."/>
            <person name="Mortensen U.H."/>
            <person name="Thrane U."/>
        </authorList>
    </citation>
    <scope>NUCLEOTIDE SEQUENCE [LARGE SCALE GENOMIC DNA]</scope>
    <source>
        <strain evidence="8 9">IBT 11181</strain>
    </source>
</reference>
<evidence type="ECO:0000256" key="1">
    <source>
        <dbReference type="ARBA" id="ARBA00004141"/>
    </source>
</evidence>
<evidence type="ECO:0000259" key="7">
    <source>
        <dbReference type="PROSITE" id="PS50850"/>
    </source>
</evidence>
<feature type="transmembrane region" description="Helical" evidence="6">
    <location>
        <begin position="111"/>
        <end position="128"/>
    </location>
</feature>
<feature type="transmembrane region" description="Helical" evidence="6">
    <location>
        <begin position="454"/>
        <end position="475"/>
    </location>
</feature>
<dbReference type="GeneID" id="31003448"/>
<evidence type="ECO:0000256" key="6">
    <source>
        <dbReference type="SAM" id="Phobius"/>
    </source>
</evidence>
<feature type="transmembrane region" description="Helical" evidence="6">
    <location>
        <begin position="361"/>
        <end position="382"/>
    </location>
</feature>
<evidence type="ECO:0000313" key="9">
    <source>
        <dbReference type="Proteomes" id="UP000214365"/>
    </source>
</evidence>
<feature type="transmembrane region" description="Helical" evidence="6">
    <location>
        <begin position="301"/>
        <end position="326"/>
    </location>
</feature>
<dbReference type="PANTHER" id="PTHR43791">
    <property type="entry name" value="PERMEASE-RELATED"/>
    <property type="match status" value="1"/>
</dbReference>
<gene>
    <name evidence="8" type="ORF">UA08_03693</name>
</gene>
<sequence length="511" mass="55375">MVSNDTTISSLAEHDGPRKDRSAYEIEIVEDAKIAPAVFTEAQERHLVRKLDLWIVPLMMVTYMLQSYDKGILSAASQFNINADLGLTVVIGHEADGTPITNNQRYSNASMIFYVGYVVGTYPMSYLAQRFSVSKIISGATFLWGAVVMSTAGCTNYAGIIVNRLVLGVLESAVAPTFTVLVTFWWTREEQGLRTGLWYCCVGVATAISPLINYGLGQIRGPLASWKPMFLVLGAVTTLWSAALFFCLPDSPMETKGLTESERELAIQRLNRNKAGTINHTFNKHQFFEAFRDYKLYSCTILILLTGVPSGAIGTFGTIVINGFGFSHFESLALTCPIGGLTALSILIVSYVSRKFANSRYLCIAICGIISIVGTVICWVGPRNNRGLLFAGIFLIAVQVASGGLAVSLAASNIAGHTKKATTSATTFVGYCIGNIIGPLIFGASPGPLYRAGFIGSFVCLCAVVAIAAATYVLLRRENAKRDRMHGAPIDHVSVDEELTDVQNPDFRYVL</sequence>
<protein>
    <recommendedName>
        <fullName evidence="7">Major facilitator superfamily (MFS) profile domain-containing protein</fullName>
    </recommendedName>
</protein>
<keyword evidence="5 6" id="KW-0472">Membrane</keyword>
<comment type="caution">
    <text evidence="8">The sequence shown here is derived from an EMBL/GenBank/DDBJ whole genome shotgun (WGS) entry which is preliminary data.</text>
</comment>